<name>A0A6N2TWF4_CLOIN</name>
<proteinExistence type="predicted"/>
<reference evidence="1" key="1">
    <citation type="submission" date="2019-11" db="EMBL/GenBank/DDBJ databases">
        <authorList>
            <person name="Feng L."/>
        </authorList>
    </citation>
    <scope>NUCLEOTIDE SEQUENCE</scope>
    <source>
        <strain evidence="1">CinnocuumLFYP12</strain>
    </source>
</reference>
<dbReference type="EMBL" id="CACRTE010000019">
    <property type="protein sequence ID" value="VYT10055.1"/>
    <property type="molecule type" value="Genomic_DNA"/>
</dbReference>
<accession>A0A6N2TWF4</accession>
<protein>
    <submittedName>
        <fullName evidence="1">Uncharacterized protein</fullName>
    </submittedName>
</protein>
<sequence>MYIVLTHFYGYVKNFLEFVVAYMTVMHYSPDAMEQYKQSICILFIFIRAFEVWQKNTLSLYLSNVINLRYLDKKRVFSIENNQYVPIEDTFF</sequence>
<dbReference type="AlphaFoldDB" id="A0A6N2TWF4"/>
<organism evidence="1">
    <name type="scientific">Clostridium innocuum</name>
    <dbReference type="NCBI Taxonomy" id="1522"/>
    <lineage>
        <taxon>Bacteria</taxon>
        <taxon>Bacillati</taxon>
        <taxon>Bacillota</taxon>
        <taxon>Clostridia</taxon>
        <taxon>Eubacteriales</taxon>
        <taxon>Clostridiaceae</taxon>
        <taxon>Clostridium</taxon>
    </lineage>
</organism>
<evidence type="ECO:0000313" key="1">
    <source>
        <dbReference type="EMBL" id="VYT10055.1"/>
    </source>
</evidence>
<gene>
    <name evidence="1" type="ORF">CILFYP12_01522</name>
</gene>